<keyword evidence="2" id="KW-0614">Plasmid</keyword>
<name>A0AAC9JHJ7_9ALTE</name>
<keyword evidence="1" id="KW-0472">Membrane</keyword>
<dbReference type="AlphaFoldDB" id="A0AAC9JHJ7"/>
<gene>
    <name evidence="2" type="ORF">BM524_19885</name>
</gene>
<protein>
    <submittedName>
        <fullName evidence="2">Uncharacterized protein</fullName>
    </submittedName>
</protein>
<evidence type="ECO:0000313" key="2">
    <source>
        <dbReference type="EMBL" id="APD92182.1"/>
    </source>
</evidence>
<dbReference type="PROSITE" id="PS51257">
    <property type="entry name" value="PROKAR_LIPOPROTEIN"/>
    <property type="match status" value="1"/>
</dbReference>
<reference evidence="2 3" key="1">
    <citation type="submission" date="2016-11" db="EMBL/GenBank/DDBJ databases">
        <title>Networking in microbes: conjugative elements and plasmids in the genus Alteromonas.</title>
        <authorList>
            <person name="Lopez-Perez M."/>
            <person name="Ramon-Marco N."/>
            <person name="Rodriguez-Valera F."/>
        </authorList>
    </citation>
    <scope>NUCLEOTIDE SEQUENCE [LARGE SCALE GENOMIC DNA]</scope>
    <source>
        <strain evidence="2 3">CP48</strain>
        <plasmid evidence="3">pamcp48-600</plasmid>
    </source>
</reference>
<evidence type="ECO:0000256" key="1">
    <source>
        <dbReference type="SAM" id="Phobius"/>
    </source>
</evidence>
<keyword evidence="1" id="KW-1133">Transmembrane helix</keyword>
<sequence>MFDFIDKKKRQAHFCGEIINLDFYIFIFLAGGCVGIPGFYAALLYELGVIKYWVPNRAPSFGLWYFPAILYAEYLGVIFLTKIRTKKVIYCYDEKGTPHLRGGIKYPMVSIHILAIIVFPFIFLG</sequence>
<evidence type="ECO:0000313" key="3">
    <source>
        <dbReference type="Proteomes" id="UP000182101"/>
    </source>
</evidence>
<feature type="transmembrane region" description="Helical" evidence="1">
    <location>
        <begin position="104"/>
        <end position="124"/>
    </location>
</feature>
<dbReference type="Proteomes" id="UP000182101">
    <property type="component" value="Plasmid pAMCP48-600"/>
</dbReference>
<geneLocation type="plasmid" evidence="3">
    <name>pamcp48-600</name>
</geneLocation>
<proteinExistence type="predicted"/>
<accession>A0AAC9JHJ7</accession>
<organism evidence="2 3">
    <name type="scientific">Alteromonas mediterranea</name>
    <dbReference type="NCBI Taxonomy" id="314275"/>
    <lineage>
        <taxon>Bacteria</taxon>
        <taxon>Pseudomonadati</taxon>
        <taxon>Pseudomonadota</taxon>
        <taxon>Gammaproteobacteria</taxon>
        <taxon>Alteromonadales</taxon>
        <taxon>Alteromonadaceae</taxon>
        <taxon>Alteromonas/Salinimonas group</taxon>
        <taxon>Alteromonas</taxon>
    </lineage>
</organism>
<dbReference type="EMBL" id="CP018025">
    <property type="protein sequence ID" value="APD92182.1"/>
    <property type="molecule type" value="Genomic_DNA"/>
</dbReference>
<keyword evidence="1" id="KW-0812">Transmembrane</keyword>
<feature type="transmembrane region" description="Helical" evidence="1">
    <location>
        <begin position="21"/>
        <end position="43"/>
    </location>
</feature>
<feature type="transmembrane region" description="Helical" evidence="1">
    <location>
        <begin position="63"/>
        <end position="83"/>
    </location>
</feature>